<organism evidence="2 3">
    <name type="scientific">Pseudosulfitobacter koreensis</name>
    <dbReference type="NCBI Taxonomy" id="2968472"/>
    <lineage>
        <taxon>Bacteria</taxon>
        <taxon>Pseudomonadati</taxon>
        <taxon>Pseudomonadota</taxon>
        <taxon>Alphaproteobacteria</taxon>
        <taxon>Rhodobacterales</taxon>
        <taxon>Roseobacteraceae</taxon>
        <taxon>Pseudosulfitobacter</taxon>
    </lineage>
</organism>
<feature type="domain" description="CpXC" evidence="1">
    <location>
        <begin position="11"/>
        <end position="144"/>
    </location>
</feature>
<name>A0ABT1Z2H1_9RHOB</name>
<comment type="caution">
    <text evidence="2">The sequence shown here is derived from an EMBL/GenBank/DDBJ whole genome shotgun (WGS) entry which is preliminary data.</text>
</comment>
<dbReference type="Proteomes" id="UP001165396">
    <property type="component" value="Unassembled WGS sequence"/>
</dbReference>
<dbReference type="InterPro" id="IPR025682">
    <property type="entry name" value="CpXC_dom"/>
</dbReference>
<proteinExistence type="predicted"/>
<dbReference type="Pfam" id="PF14353">
    <property type="entry name" value="CpXC"/>
    <property type="match status" value="1"/>
</dbReference>
<sequence>MSLFTIEQAPCPNCGTIAEMEVFSSVNGDRRVDLTEAILAGTIQSYTCTKCETTFRIEPSINYLSVGEGLWMMARPLAAMAHWKDEEEIANASFDEAYGSGAPDAAKEIGELLTVRLSFGWPAFREKVLIAQHGLQDVTVEMMKLAILRTRPANPLAPGVELRLLNVRSDQFEMGWINAITNEPLELFTAQKALYDEVDGNGAWAQLASDLSAGSFVDTQRLTIVPEPMEPAD</sequence>
<reference evidence="2" key="1">
    <citation type="submission" date="2022-07" db="EMBL/GenBank/DDBJ databases">
        <title>Pseudosulfitobacter sp. strain AP-MA-4, whole genome sequence.</title>
        <authorList>
            <person name="Jiang Y."/>
        </authorList>
    </citation>
    <scope>NUCLEOTIDE SEQUENCE</scope>
    <source>
        <strain evidence="2">AP-MA-4</strain>
    </source>
</reference>
<keyword evidence="3" id="KW-1185">Reference proteome</keyword>
<dbReference type="RefSeq" id="WP_258295108.1">
    <property type="nucleotide sequence ID" value="NZ_JANKJG010000009.1"/>
</dbReference>
<gene>
    <name evidence="2" type="ORF">NTA49_12400</name>
</gene>
<evidence type="ECO:0000313" key="2">
    <source>
        <dbReference type="EMBL" id="MCR8827337.1"/>
    </source>
</evidence>
<protein>
    <submittedName>
        <fullName evidence="2">CpXC domain-containing protein</fullName>
    </submittedName>
</protein>
<dbReference type="EMBL" id="JANKJG010000009">
    <property type="protein sequence ID" value="MCR8827337.1"/>
    <property type="molecule type" value="Genomic_DNA"/>
</dbReference>
<evidence type="ECO:0000313" key="3">
    <source>
        <dbReference type="Proteomes" id="UP001165396"/>
    </source>
</evidence>
<evidence type="ECO:0000259" key="1">
    <source>
        <dbReference type="Pfam" id="PF14353"/>
    </source>
</evidence>
<accession>A0ABT1Z2H1</accession>